<protein>
    <recommendedName>
        <fullName evidence="3">DUF222 domain-containing protein</fullName>
    </recommendedName>
</protein>
<gene>
    <name evidence="1" type="ORF">ACFFF6_06040</name>
</gene>
<organism evidence="1 2">
    <name type="scientific">Brachybacterium hainanense</name>
    <dbReference type="NCBI Taxonomy" id="1541174"/>
    <lineage>
        <taxon>Bacteria</taxon>
        <taxon>Bacillati</taxon>
        <taxon>Actinomycetota</taxon>
        <taxon>Actinomycetes</taxon>
        <taxon>Micrococcales</taxon>
        <taxon>Dermabacteraceae</taxon>
        <taxon>Brachybacterium</taxon>
    </lineage>
</organism>
<dbReference type="RefSeq" id="WP_376979139.1">
    <property type="nucleotide sequence ID" value="NZ_JBHLSV010000005.1"/>
</dbReference>
<proteinExistence type="predicted"/>
<dbReference type="EMBL" id="JBHLSV010000005">
    <property type="protein sequence ID" value="MFC0673512.1"/>
    <property type="molecule type" value="Genomic_DNA"/>
</dbReference>
<name>A0ABV6RAW9_9MICO</name>
<dbReference type="Proteomes" id="UP001589793">
    <property type="component" value="Unassembled WGS sequence"/>
</dbReference>
<evidence type="ECO:0000313" key="2">
    <source>
        <dbReference type="Proteomes" id="UP001589793"/>
    </source>
</evidence>
<keyword evidence="2" id="KW-1185">Reference proteome</keyword>
<evidence type="ECO:0000313" key="1">
    <source>
        <dbReference type="EMBL" id="MFC0673512.1"/>
    </source>
</evidence>
<sequence length="117" mass="12724">MMPDQEDVVAELQRIGRELDALSKGIAKLDRAAVDAWSAHRKAYASAYLGGKGPIKDREQAAVLEVEATRLAAEIADQVLRASKERIRVLRDRLEIGRSVGAARRSQFAAEATGQPA</sequence>
<accession>A0ABV6RAW9</accession>
<evidence type="ECO:0008006" key="3">
    <source>
        <dbReference type="Google" id="ProtNLM"/>
    </source>
</evidence>
<comment type="caution">
    <text evidence="1">The sequence shown here is derived from an EMBL/GenBank/DDBJ whole genome shotgun (WGS) entry which is preliminary data.</text>
</comment>
<reference evidence="1 2" key="1">
    <citation type="submission" date="2024-09" db="EMBL/GenBank/DDBJ databases">
        <authorList>
            <person name="Sun Q."/>
            <person name="Mori K."/>
        </authorList>
    </citation>
    <scope>NUCLEOTIDE SEQUENCE [LARGE SCALE GENOMIC DNA]</scope>
    <source>
        <strain evidence="1 2">CICC 10874</strain>
    </source>
</reference>